<dbReference type="Pfam" id="PF03009">
    <property type="entry name" value="GDPD"/>
    <property type="match status" value="1"/>
</dbReference>
<dbReference type="Pfam" id="PF00023">
    <property type="entry name" value="Ank"/>
    <property type="match status" value="1"/>
</dbReference>
<evidence type="ECO:0000256" key="1">
    <source>
        <dbReference type="ARBA" id="ARBA00022737"/>
    </source>
</evidence>
<dbReference type="PANTHER" id="PTHR22958:SF1">
    <property type="entry name" value="GLYCEROPHOSPHOCHOLINE PHOSPHODIESTERASE GPCPD1"/>
    <property type="match status" value="1"/>
</dbReference>
<keyword evidence="8" id="KW-1185">Reference proteome</keyword>
<organism evidence="7 8">
    <name type="scientific">Glonium stellatum</name>
    <dbReference type="NCBI Taxonomy" id="574774"/>
    <lineage>
        <taxon>Eukaryota</taxon>
        <taxon>Fungi</taxon>
        <taxon>Dikarya</taxon>
        <taxon>Ascomycota</taxon>
        <taxon>Pezizomycotina</taxon>
        <taxon>Dothideomycetes</taxon>
        <taxon>Pleosporomycetidae</taxon>
        <taxon>Gloniales</taxon>
        <taxon>Gloniaceae</taxon>
        <taxon>Glonium</taxon>
    </lineage>
</organism>
<dbReference type="GO" id="GO:0046475">
    <property type="term" value="P:glycerophospholipid catabolic process"/>
    <property type="evidence" value="ECO:0007669"/>
    <property type="project" value="TreeGrafter"/>
</dbReference>
<keyword evidence="2" id="KW-0378">Hydrolase</keyword>
<proteinExistence type="predicted"/>
<keyword evidence="3 4" id="KW-0040">ANK repeat</keyword>
<dbReference type="PANTHER" id="PTHR22958">
    <property type="entry name" value="GLYCEROPHOSPHORYL DIESTER PHOSPHODIESTERASE"/>
    <property type="match status" value="1"/>
</dbReference>
<dbReference type="InterPro" id="IPR017946">
    <property type="entry name" value="PLC-like_Pdiesterase_TIM-brl"/>
</dbReference>
<dbReference type="InterPro" id="IPR030395">
    <property type="entry name" value="GP_PDE_dom"/>
</dbReference>
<dbReference type="AlphaFoldDB" id="A0A8E2EXI2"/>
<protein>
    <submittedName>
        <fullName evidence="7">Ankyrin repeat-containing protein</fullName>
    </submittedName>
</protein>
<dbReference type="SMART" id="SM00248">
    <property type="entry name" value="ANK"/>
    <property type="match status" value="6"/>
</dbReference>
<evidence type="ECO:0000256" key="2">
    <source>
        <dbReference type="ARBA" id="ARBA00022801"/>
    </source>
</evidence>
<dbReference type="InterPro" id="IPR004331">
    <property type="entry name" value="SPX_dom"/>
</dbReference>
<feature type="repeat" description="ANK" evidence="4">
    <location>
        <begin position="388"/>
        <end position="420"/>
    </location>
</feature>
<evidence type="ECO:0000256" key="4">
    <source>
        <dbReference type="PROSITE-ProRule" id="PRU00023"/>
    </source>
</evidence>
<dbReference type="OrthoDB" id="197419at2759"/>
<feature type="domain" description="SPX" evidence="5">
    <location>
        <begin position="1"/>
        <end position="150"/>
    </location>
</feature>
<feature type="repeat" description="ANK" evidence="4">
    <location>
        <begin position="501"/>
        <end position="533"/>
    </location>
</feature>
<evidence type="ECO:0000313" key="7">
    <source>
        <dbReference type="EMBL" id="OCL06450.1"/>
    </source>
</evidence>
<dbReference type="Gene3D" id="1.25.40.20">
    <property type="entry name" value="Ankyrin repeat-containing domain"/>
    <property type="match status" value="2"/>
</dbReference>
<dbReference type="PROSITE" id="PS50007">
    <property type="entry name" value="PIPLC_X_DOMAIN"/>
    <property type="match status" value="1"/>
</dbReference>
<dbReference type="PROSITE" id="PS51382">
    <property type="entry name" value="SPX"/>
    <property type="match status" value="1"/>
</dbReference>
<feature type="domain" description="GP-PDE" evidence="6">
    <location>
        <begin position="752"/>
        <end position="1084"/>
    </location>
</feature>
<dbReference type="PRINTS" id="PR01415">
    <property type="entry name" value="ANKYRIN"/>
</dbReference>
<dbReference type="EMBL" id="KV750069">
    <property type="protein sequence ID" value="OCL06450.1"/>
    <property type="molecule type" value="Genomic_DNA"/>
</dbReference>
<reference evidence="7 8" key="1">
    <citation type="journal article" date="2016" name="Nat. Commun.">
        <title>Ectomycorrhizal ecology is imprinted in the genome of the dominant symbiotic fungus Cenococcum geophilum.</title>
        <authorList>
            <consortium name="DOE Joint Genome Institute"/>
            <person name="Peter M."/>
            <person name="Kohler A."/>
            <person name="Ohm R.A."/>
            <person name="Kuo A."/>
            <person name="Krutzmann J."/>
            <person name="Morin E."/>
            <person name="Arend M."/>
            <person name="Barry K.W."/>
            <person name="Binder M."/>
            <person name="Choi C."/>
            <person name="Clum A."/>
            <person name="Copeland A."/>
            <person name="Grisel N."/>
            <person name="Haridas S."/>
            <person name="Kipfer T."/>
            <person name="LaButti K."/>
            <person name="Lindquist E."/>
            <person name="Lipzen A."/>
            <person name="Maire R."/>
            <person name="Meier B."/>
            <person name="Mihaltcheva S."/>
            <person name="Molinier V."/>
            <person name="Murat C."/>
            <person name="Poggeler S."/>
            <person name="Quandt C.A."/>
            <person name="Sperisen C."/>
            <person name="Tritt A."/>
            <person name="Tisserant E."/>
            <person name="Crous P.W."/>
            <person name="Henrissat B."/>
            <person name="Nehls U."/>
            <person name="Egli S."/>
            <person name="Spatafora J.W."/>
            <person name="Grigoriev I.V."/>
            <person name="Martin F.M."/>
        </authorList>
    </citation>
    <scope>NUCLEOTIDE SEQUENCE [LARGE SCALE GENOMIC DNA]</scope>
    <source>
        <strain evidence="7 8">CBS 207.34</strain>
    </source>
</reference>
<dbReference type="InterPro" id="IPR002110">
    <property type="entry name" value="Ankyrin_rpt"/>
</dbReference>
<dbReference type="SUPFAM" id="SSF51695">
    <property type="entry name" value="PLC-like phosphodiesterases"/>
    <property type="match status" value="1"/>
</dbReference>
<evidence type="ECO:0000256" key="3">
    <source>
        <dbReference type="ARBA" id="ARBA00023043"/>
    </source>
</evidence>
<evidence type="ECO:0000259" key="5">
    <source>
        <dbReference type="PROSITE" id="PS51382"/>
    </source>
</evidence>
<dbReference type="Pfam" id="PF25329">
    <property type="entry name" value="C2_GDE1"/>
    <property type="match status" value="1"/>
</dbReference>
<dbReference type="PROSITE" id="PS50088">
    <property type="entry name" value="ANK_REPEAT"/>
    <property type="match status" value="2"/>
</dbReference>
<dbReference type="GO" id="GO:0047389">
    <property type="term" value="F:glycerophosphocholine phosphodiesterase activity"/>
    <property type="evidence" value="ECO:0007669"/>
    <property type="project" value="TreeGrafter"/>
</dbReference>
<dbReference type="InterPro" id="IPR051578">
    <property type="entry name" value="GDPD"/>
</dbReference>
<dbReference type="InterPro" id="IPR036770">
    <property type="entry name" value="Ankyrin_rpt-contain_sf"/>
</dbReference>
<dbReference type="Gene3D" id="3.20.20.190">
    <property type="entry name" value="Phosphatidylinositol (PI) phosphodiesterase"/>
    <property type="match status" value="1"/>
</dbReference>
<accession>A0A8E2EXI2</accession>
<gene>
    <name evidence="7" type="ORF">AOQ84DRAFT_410960</name>
</gene>
<sequence length="1086" mass="121943">MKFGQDLHLYQVPEWEPHYLKYRNLKKLFKMAILKGSQLSTEPDFSELYACLTCDITALGKFHDDRYEVLRRKEAHFCTNYGIPLHASVISDVAKVDHYELEELLGVFLELREDFAKLQQFGRVNQEATSRIYSKVEKSKKSMSQSHHHGKSQRFKSQISRETQCLKEIERLDKLIKDISLAYFDTQSSSVRRSLRLMSICGRLCSIIDCTNAAYNSIRDDQASALTELLEQKGFISVALLPDLRLFLYSLLNFSITCQSRRCTAILVRRLLPKNGVIIDHNCLNHLISITGRSAVLANRIELRNDCPGIINSGIVETGTELFDLMLDHLGPNRKDVLHEEDALRRRPLHYGAQYGLIAICQSILDSLQKCDQDPFAAQKAIFSADSEGQTPLHYAVIRGHVAVTHLFLDVINELSQTNGEAINRSLRTVLSSLLLNALRSQNDDMVRLLLSSHTDVDHRSSSGESALYVAAEVGREDYVEMLLKIAPSRNTCVDASETEYGWTPLFIACVKGYLAVVELLLQAGADETIVDYLGWTAREHAAFRGHLPVAKRLAIGRNMECVGGPANTPFKVIGDSKNQIQPGYSYIIVNLGVMQKGQQATIVDLGPYFSKQNHDFRMDNRFSIEVSTQEESDSTHFVQLPILASMVNEPFVFPIKNPAAARIIINIFCATSTHGLKGTLIGSGVALLQENGSCFGARRESLVREHTVPILERETLNFIGTVTFTFVIAKPFLHLNNLPSISYPFEKMSFPQLVGHRGLGANIAARQHLQFGENTVESFLLAAKLGASFVEFDVQMTRDLVPVIYHDFSFSESGTDIPIHDLSFEQFMHASRTQTPRGDPVSVLGGADLPTALFEADRRSPRSQSLTRDRERGAREFQDRMKFTVDFVRKGFKQNTRGDFIQDSFATLEELLLELPKSISFNVEIKYPRVREAVNADVAPVSIELNTFIDTILDKIRRFGHGRTIIISSFTPEVCMLLAMKQQTYPVLFISNIGKRPMTDMEERTASLQVAVRFAKRWNLAGVVFESETLLLCLRLLTYVKRSGLICGSYGVLNNIPENVKLQLDAGLDLIIVDRVGLISKALNG</sequence>
<dbReference type="PROSITE" id="PS51704">
    <property type="entry name" value="GP_PDE"/>
    <property type="match status" value="1"/>
</dbReference>
<dbReference type="InterPro" id="IPR057506">
    <property type="entry name" value="C2_GPCPD1"/>
</dbReference>
<evidence type="ECO:0000259" key="6">
    <source>
        <dbReference type="PROSITE" id="PS51704"/>
    </source>
</evidence>
<name>A0A8E2EXI2_9PEZI</name>
<dbReference type="Pfam" id="PF12796">
    <property type="entry name" value="Ank_2"/>
    <property type="match status" value="1"/>
</dbReference>
<dbReference type="Pfam" id="PF03105">
    <property type="entry name" value="SPX"/>
    <property type="match status" value="1"/>
</dbReference>
<dbReference type="Proteomes" id="UP000250140">
    <property type="component" value="Unassembled WGS sequence"/>
</dbReference>
<keyword evidence="1" id="KW-0677">Repeat</keyword>
<dbReference type="PROSITE" id="PS50297">
    <property type="entry name" value="ANK_REP_REGION"/>
    <property type="match status" value="2"/>
</dbReference>
<evidence type="ECO:0000313" key="8">
    <source>
        <dbReference type="Proteomes" id="UP000250140"/>
    </source>
</evidence>
<dbReference type="SUPFAM" id="SSF48403">
    <property type="entry name" value="Ankyrin repeat"/>
    <property type="match status" value="1"/>
</dbReference>